<feature type="region of interest" description="Disordered" evidence="1">
    <location>
        <begin position="1"/>
        <end position="119"/>
    </location>
</feature>
<keyword evidence="3" id="KW-1185">Reference proteome</keyword>
<feature type="region of interest" description="Disordered" evidence="1">
    <location>
        <begin position="137"/>
        <end position="216"/>
    </location>
</feature>
<accession>A0A1Y2GEN0</accession>
<feature type="non-terminal residue" evidence="2">
    <location>
        <position position="1"/>
    </location>
</feature>
<name>A0A1Y2GEN0_9FUNG</name>
<dbReference type="InParanoid" id="A0A1Y2GEN0"/>
<evidence type="ECO:0000256" key="1">
    <source>
        <dbReference type="SAM" id="MobiDB-lite"/>
    </source>
</evidence>
<organism evidence="2 3">
    <name type="scientific">Lobosporangium transversale</name>
    <dbReference type="NCBI Taxonomy" id="64571"/>
    <lineage>
        <taxon>Eukaryota</taxon>
        <taxon>Fungi</taxon>
        <taxon>Fungi incertae sedis</taxon>
        <taxon>Mucoromycota</taxon>
        <taxon>Mortierellomycotina</taxon>
        <taxon>Mortierellomycetes</taxon>
        <taxon>Mortierellales</taxon>
        <taxon>Mortierellaceae</taxon>
        <taxon>Lobosporangium</taxon>
    </lineage>
</organism>
<gene>
    <name evidence="2" type="ORF">BCR41DRAFT_399261</name>
</gene>
<evidence type="ECO:0000313" key="3">
    <source>
        <dbReference type="Proteomes" id="UP000193648"/>
    </source>
</evidence>
<proteinExistence type="predicted"/>
<dbReference type="OrthoDB" id="2426782at2759"/>
<sequence length="316" mass="35946">RGPHSSPDLSSYHVHLPRTPTKVRRQTGYEDLSSPSPRTPGSVLNHWKFNCMMNQRSLKPPKLPDSDEEGEEEVGKGKEKDNERLKEDFDLEEKKSCSVSEGLVTPKRKQRSKGWQNFDLTSSPTFRNTFFRASDYENLNRMGPQGTKRRRTIDQDDESSQVLGHQQGSDEIGEEAEVSVGEEVVEIEAVEEEAVEEEAIGEEVVKEEEEEKRETDEYRIDQYQGPNTTTTTNNKLLSLDLKLVDRFLSASVHEQNLTQSQFHTPPRKNIYTDPSTIKPPRHPSIGSGLPMYCPNAVSESPCKRQQKNAFLLAHHP</sequence>
<feature type="compositionally biased region" description="Polar residues" evidence="1">
    <location>
        <begin position="160"/>
        <end position="169"/>
    </location>
</feature>
<dbReference type="RefSeq" id="XP_021878516.1">
    <property type="nucleotide sequence ID" value="XM_022029040.1"/>
</dbReference>
<reference evidence="2 3" key="1">
    <citation type="submission" date="2016-07" db="EMBL/GenBank/DDBJ databases">
        <title>Pervasive Adenine N6-methylation of Active Genes in Fungi.</title>
        <authorList>
            <consortium name="DOE Joint Genome Institute"/>
            <person name="Mondo S.J."/>
            <person name="Dannebaum R.O."/>
            <person name="Kuo R.C."/>
            <person name="Labutti K."/>
            <person name="Haridas S."/>
            <person name="Kuo A."/>
            <person name="Salamov A."/>
            <person name="Ahrendt S.R."/>
            <person name="Lipzen A."/>
            <person name="Sullivan W."/>
            <person name="Andreopoulos W.B."/>
            <person name="Clum A."/>
            <person name="Lindquist E."/>
            <person name="Daum C."/>
            <person name="Ramamoorthy G.K."/>
            <person name="Gryganskyi A."/>
            <person name="Culley D."/>
            <person name="Magnuson J.K."/>
            <person name="James T.Y."/>
            <person name="O'Malley M.A."/>
            <person name="Stajich J.E."/>
            <person name="Spatafora J.W."/>
            <person name="Visel A."/>
            <person name="Grigoriev I.V."/>
        </authorList>
    </citation>
    <scope>NUCLEOTIDE SEQUENCE [LARGE SCALE GENOMIC DNA]</scope>
    <source>
        <strain evidence="2 3">NRRL 3116</strain>
    </source>
</reference>
<feature type="compositionally biased region" description="Basic and acidic residues" evidence="1">
    <location>
        <begin position="73"/>
        <end position="96"/>
    </location>
</feature>
<evidence type="ECO:0000313" key="2">
    <source>
        <dbReference type="EMBL" id="ORZ08588.1"/>
    </source>
</evidence>
<dbReference type="GeneID" id="33570883"/>
<protein>
    <submittedName>
        <fullName evidence="2">Uncharacterized protein</fullName>
    </submittedName>
</protein>
<comment type="caution">
    <text evidence="2">The sequence shown here is derived from an EMBL/GenBank/DDBJ whole genome shotgun (WGS) entry which is preliminary data.</text>
</comment>
<feature type="compositionally biased region" description="Acidic residues" evidence="1">
    <location>
        <begin position="183"/>
        <end position="211"/>
    </location>
</feature>
<feature type="region of interest" description="Disordered" evidence="1">
    <location>
        <begin position="258"/>
        <end position="278"/>
    </location>
</feature>
<dbReference type="Proteomes" id="UP000193648">
    <property type="component" value="Unassembled WGS sequence"/>
</dbReference>
<dbReference type="AlphaFoldDB" id="A0A1Y2GEN0"/>
<dbReference type="EMBL" id="MCFF01000037">
    <property type="protein sequence ID" value="ORZ08588.1"/>
    <property type="molecule type" value="Genomic_DNA"/>
</dbReference>